<accession>A0A9N9TVT3</accession>
<comment type="caution">
    <text evidence="2">The sequence shown here is derived from an EMBL/GenBank/DDBJ whole genome shotgun (WGS) entry which is preliminary data.</text>
</comment>
<evidence type="ECO:0000313" key="3">
    <source>
        <dbReference type="Proteomes" id="UP000754883"/>
    </source>
</evidence>
<dbReference type="Gene3D" id="2.60.40.640">
    <property type="match status" value="1"/>
</dbReference>
<reference evidence="2" key="1">
    <citation type="submission" date="2021-10" db="EMBL/GenBank/DDBJ databases">
        <authorList>
            <person name="Piombo E."/>
        </authorList>
    </citation>
    <scope>NUCLEOTIDE SEQUENCE</scope>
</reference>
<proteinExistence type="predicted"/>
<organism evidence="2 3">
    <name type="scientific">Clonostachys byssicola</name>
    <dbReference type="NCBI Taxonomy" id="160290"/>
    <lineage>
        <taxon>Eukaryota</taxon>
        <taxon>Fungi</taxon>
        <taxon>Dikarya</taxon>
        <taxon>Ascomycota</taxon>
        <taxon>Pezizomycotina</taxon>
        <taxon>Sordariomycetes</taxon>
        <taxon>Hypocreomycetidae</taxon>
        <taxon>Hypocreales</taxon>
        <taxon>Bionectriaceae</taxon>
        <taxon>Clonostachys</taxon>
    </lineage>
</organism>
<dbReference type="InterPro" id="IPR039634">
    <property type="entry name" value="Bul1-like"/>
</dbReference>
<feature type="region of interest" description="Disordered" evidence="1">
    <location>
        <begin position="312"/>
        <end position="353"/>
    </location>
</feature>
<name>A0A9N9TVT3_9HYPO</name>
<sequence length="480" mass="52740">MSATVKTNSPRLLTVSVDIDNHYKSKIYTTASKVSGNVIIRAQQDVAFTDVDIQFLGIASSRLDFVSHYLSHSIRTFLNLPMPVPEDDLPSPRIFQANRTYVIPFEFVVPSQLTLHACTHHTDSPDVKDRHLQLPPSVNTWEADDLSPDPTHIEYLVKAKITQKGEKEPYEASQSINILPAFPEEPPVHITEGDIHYCPSKEKPVRKNFFTSNLGTLRVSARQPRAIMLAADGRTSSASSAHVELEFYPSKNSQTKPPEIHSVSGKLVAESWWGGSIQAGLPNMGKRCVTHFPIYSKAVPLFSRRTGKLSWSGYESGPQRRTSESSNSSVDSFTMGLGSDSLSPSEESTPCSSRRNSCFVAEQPAYRAKINAPFSLPMSNKKVFLPSFYTCNLSRTYSLELTIVTGSAKRSSTTLCLPLQIGVEPSAAALSALQADELPSFETALLVGDSLGDSLAASAVEESQRRASLPSYGDRVHRFQ</sequence>
<dbReference type="EMBL" id="CABFNO020000839">
    <property type="protein sequence ID" value="CAG9962916.1"/>
    <property type="molecule type" value="Genomic_DNA"/>
</dbReference>
<evidence type="ECO:0008006" key="4">
    <source>
        <dbReference type="Google" id="ProtNLM"/>
    </source>
</evidence>
<keyword evidence="3" id="KW-1185">Reference proteome</keyword>
<dbReference type="InterPro" id="IPR014752">
    <property type="entry name" value="Arrestin-like_C"/>
</dbReference>
<gene>
    <name evidence="2" type="ORF">CBYS24578_00018183</name>
</gene>
<dbReference type="PANTHER" id="PTHR31904:SF1">
    <property type="entry name" value="BYPASS OF STOP CODON PROTEIN 5-RELATED"/>
    <property type="match status" value="1"/>
</dbReference>
<dbReference type="PANTHER" id="PTHR31904">
    <property type="entry name" value="BYPASS OF STOP CODON PROTEIN 5-RELATED"/>
    <property type="match status" value="1"/>
</dbReference>
<dbReference type="Proteomes" id="UP000754883">
    <property type="component" value="Unassembled WGS sequence"/>
</dbReference>
<feature type="compositionally biased region" description="Polar residues" evidence="1">
    <location>
        <begin position="340"/>
        <end position="353"/>
    </location>
</feature>
<evidence type="ECO:0000313" key="2">
    <source>
        <dbReference type="EMBL" id="CAG9962916.1"/>
    </source>
</evidence>
<dbReference type="AlphaFoldDB" id="A0A9N9TVT3"/>
<protein>
    <recommendedName>
        <fullName evidence="4">Arrestin-like N-terminal domain-containing protein</fullName>
    </recommendedName>
</protein>
<evidence type="ECO:0000256" key="1">
    <source>
        <dbReference type="SAM" id="MobiDB-lite"/>
    </source>
</evidence>
<dbReference type="OrthoDB" id="2283785at2759"/>